<keyword evidence="2" id="KW-1185">Reference proteome</keyword>
<dbReference type="EMBL" id="CM023491">
    <property type="protein sequence ID" value="KAH6941098.1"/>
    <property type="molecule type" value="Genomic_DNA"/>
</dbReference>
<evidence type="ECO:0000313" key="1">
    <source>
        <dbReference type="EMBL" id="KAH6941098.1"/>
    </source>
</evidence>
<comment type="caution">
    <text evidence="1">The sequence shown here is derived from an EMBL/GenBank/DDBJ whole genome shotgun (WGS) entry which is preliminary data.</text>
</comment>
<accession>A0ACB7T1V4</accession>
<name>A0ACB7T1V4_HYAAI</name>
<organism evidence="1 2">
    <name type="scientific">Hyalomma asiaticum</name>
    <name type="common">Tick</name>
    <dbReference type="NCBI Taxonomy" id="266040"/>
    <lineage>
        <taxon>Eukaryota</taxon>
        <taxon>Metazoa</taxon>
        <taxon>Ecdysozoa</taxon>
        <taxon>Arthropoda</taxon>
        <taxon>Chelicerata</taxon>
        <taxon>Arachnida</taxon>
        <taxon>Acari</taxon>
        <taxon>Parasitiformes</taxon>
        <taxon>Ixodida</taxon>
        <taxon>Ixodoidea</taxon>
        <taxon>Ixodidae</taxon>
        <taxon>Hyalomminae</taxon>
        <taxon>Hyalomma</taxon>
    </lineage>
</organism>
<dbReference type="Proteomes" id="UP000821845">
    <property type="component" value="Chromosome 11"/>
</dbReference>
<gene>
    <name evidence="1" type="ORF">HPB50_013352</name>
</gene>
<sequence>MDASEERRYQFVDHLMLVPSVSQLYFAVAERYHALKNDSLLAALALNAVEKCASQAYAHLGKPLVGKFSGPLGVVDDLAFKALEKLEDTCPLVSQTPLEVFDDVCDFAKLKCSNGQAYVLEQIDACRDLAERAVSAVFCPVETTATLARSARDIFGDVLTVTEYACDETSLDRVHSVAGKAFLYLTIWGQLLELNANYMTLLFTGDLTMLSEVLCHALSLPLPEDDDLSSSSSDEETVVHVCDTAAGRSEDGSDVSSSSPD</sequence>
<evidence type="ECO:0000313" key="2">
    <source>
        <dbReference type="Proteomes" id="UP000821845"/>
    </source>
</evidence>
<reference evidence="1" key="1">
    <citation type="submission" date="2020-05" db="EMBL/GenBank/DDBJ databases">
        <title>Large-scale comparative analyses of tick genomes elucidate their genetic diversity and vector capacities.</title>
        <authorList>
            <person name="Jia N."/>
            <person name="Wang J."/>
            <person name="Shi W."/>
            <person name="Du L."/>
            <person name="Sun Y."/>
            <person name="Zhan W."/>
            <person name="Jiang J."/>
            <person name="Wang Q."/>
            <person name="Zhang B."/>
            <person name="Ji P."/>
            <person name="Sakyi L.B."/>
            <person name="Cui X."/>
            <person name="Yuan T."/>
            <person name="Jiang B."/>
            <person name="Yang W."/>
            <person name="Lam T.T.-Y."/>
            <person name="Chang Q."/>
            <person name="Ding S."/>
            <person name="Wang X."/>
            <person name="Zhu J."/>
            <person name="Ruan X."/>
            <person name="Zhao L."/>
            <person name="Wei J."/>
            <person name="Que T."/>
            <person name="Du C."/>
            <person name="Cheng J."/>
            <person name="Dai P."/>
            <person name="Han X."/>
            <person name="Huang E."/>
            <person name="Gao Y."/>
            <person name="Liu J."/>
            <person name="Shao H."/>
            <person name="Ye R."/>
            <person name="Li L."/>
            <person name="Wei W."/>
            <person name="Wang X."/>
            <person name="Wang C."/>
            <person name="Yang T."/>
            <person name="Huo Q."/>
            <person name="Li W."/>
            <person name="Guo W."/>
            <person name="Chen H."/>
            <person name="Zhou L."/>
            <person name="Ni X."/>
            <person name="Tian J."/>
            <person name="Zhou Y."/>
            <person name="Sheng Y."/>
            <person name="Liu T."/>
            <person name="Pan Y."/>
            <person name="Xia L."/>
            <person name="Li J."/>
            <person name="Zhao F."/>
            <person name="Cao W."/>
        </authorList>
    </citation>
    <scope>NUCLEOTIDE SEQUENCE</scope>
    <source>
        <strain evidence="1">Hyas-2018</strain>
    </source>
</reference>
<protein>
    <submittedName>
        <fullName evidence="1">Uncharacterized protein</fullName>
    </submittedName>
</protein>
<proteinExistence type="predicted"/>